<dbReference type="GO" id="GO:0008168">
    <property type="term" value="F:methyltransferase activity"/>
    <property type="evidence" value="ECO:0007669"/>
    <property type="project" value="UniProtKB-KW"/>
</dbReference>
<dbReference type="Pfam" id="PF09936">
    <property type="entry name" value="Methyltrn_RNA_4"/>
    <property type="match status" value="1"/>
</dbReference>
<reference evidence="2" key="2">
    <citation type="submission" date="2021-01" db="EMBL/GenBank/DDBJ databases">
        <authorList>
            <person name="Hahn C.R."/>
            <person name="Youssef N.H."/>
            <person name="Elshahed M."/>
        </authorList>
    </citation>
    <scope>NUCLEOTIDE SEQUENCE</scope>
    <source>
        <strain evidence="2">Zod_Metabat.24</strain>
    </source>
</reference>
<organism evidence="2 3">
    <name type="scientific">Candidatus Zymogenus saltonus</name>
    <dbReference type="NCBI Taxonomy" id="2844893"/>
    <lineage>
        <taxon>Bacteria</taxon>
        <taxon>Deltaproteobacteria</taxon>
        <taxon>Candidatus Zymogenia</taxon>
        <taxon>Candidatus Zymogeniales</taxon>
        <taxon>Candidatus Zymogenaceae</taxon>
        <taxon>Candidatus Zymogenus</taxon>
    </lineage>
</organism>
<dbReference type="SUPFAM" id="SSF75217">
    <property type="entry name" value="alpha/beta knot"/>
    <property type="match status" value="1"/>
</dbReference>
<keyword evidence="2" id="KW-0808">Transferase</keyword>
<evidence type="ECO:0000313" key="2">
    <source>
        <dbReference type="EMBL" id="MBN1573997.1"/>
    </source>
</evidence>
<dbReference type="AlphaFoldDB" id="A0A9D8KG61"/>
<dbReference type="Gene3D" id="3.40.1280.10">
    <property type="match status" value="1"/>
</dbReference>
<feature type="domain" description="tRNA (guanine-N(1)-)-methyltransferase C-terminal" evidence="1">
    <location>
        <begin position="4"/>
        <end position="183"/>
    </location>
</feature>
<keyword evidence="2" id="KW-0489">Methyltransferase</keyword>
<dbReference type="InterPro" id="IPR029028">
    <property type="entry name" value="Alpha/beta_knot_MTases"/>
</dbReference>
<dbReference type="GO" id="GO:0032259">
    <property type="term" value="P:methylation"/>
    <property type="evidence" value="ECO:0007669"/>
    <property type="project" value="UniProtKB-KW"/>
</dbReference>
<name>A0A9D8KG61_9DELT</name>
<gene>
    <name evidence="2" type="ORF">JW984_12445</name>
</gene>
<dbReference type="CDD" id="cd18085">
    <property type="entry name" value="TM1570-like"/>
    <property type="match status" value="1"/>
</dbReference>
<sequence length="188" mass="20971">MGEVFVGLVHYPVLNKNGEVVATSVTNLDIHDIARASRTYGVSRFFIINPMQTQKRLVERILEYWCEGGGRSYNSLRGEALKNVEVVDDLVSAVGEIVKITGVEPIIVGTWAGHDGESLTLCDLRGKLERDDSPYLILFGTGWGMTDPVKEMCKYVVEPIRGVDEYYHLSVRSAAAIILDRIRGRKEV</sequence>
<accession>A0A9D8KG61</accession>
<dbReference type="InterPro" id="IPR029026">
    <property type="entry name" value="tRNA_m1G_MTases_N"/>
</dbReference>
<dbReference type="InterPro" id="IPR019230">
    <property type="entry name" value="RNA_MeTrfase_C_dom"/>
</dbReference>
<dbReference type="Proteomes" id="UP000809273">
    <property type="component" value="Unassembled WGS sequence"/>
</dbReference>
<comment type="caution">
    <text evidence="2">The sequence shown here is derived from an EMBL/GenBank/DDBJ whole genome shotgun (WGS) entry which is preliminary data.</text>
</comment>
<reference evidence="2" key="1">
    <citation type="journal article" date="2021" name="Environ. Microbiol.">
        <title>Genomic characterization of three novel Desulfobacterota classes expand the metabolic and phylogenetic diversity of the phylum.</title>
        <authorList>
            <person name="Murphy C.L."/>
            <person name="Biggerstaff J."/>
            <person name="Eichhorn A."/>
            <person name="Ewing E."/>
            <person name="Shahan R."/>
            <person name="Soriano D."/>
            <person name="Stewart S."/>
            <person name="VanMol K."/>
            <person name="Walker R."/>
            <person name="Walters P."/>
            <person name="Elshahed M.S."/>
            <person name="Youssef N.H."/>
        </authorList>
    </citation>
    <scope>NUCLEOTIDE SEQUENCE</scope>
    <source>
        <strain evidence="2">Zod_Metabat.24</strain>
    </source>
</reference>
<protein>
    <submittedName>
        <fullName evidence="2">RNA methyltransferase</fullName>
    </submittedName>
</protein>
<evidence type="ECO:0000313" key="3">
    <source>
        <dbReference type="Proteomes" id="UP000809273"/>
    </source>
</evidence>
<evidence type="ECO:0000259" key="1">
    <source>
        <dbReference type="Pfam" id="PF09936"/>
    </source>
</evidence>
<proteinExistence type="predicted"/>
<dbReference type="EMBL" id="JAFGIX010000061">
    <property type="protein sequence ID" value="MBN1573997.1"/>
    <property type="molecule type" value="Genomic_DNA"/>
</dbReference>